<proteinExistence type="predicted"/>
<reference evidence="2 3" key="1">
    <citation type="submission" date="2018-03" db="EMBL/GenBank/DDBJ databases">
        <title>The draft genome of Mesorhizobium soli JCM 19897.</title>
        <authorList>
            <person name="Li L."/>
            <person name="Liu L."/>
            <person name="Liang L."/>
            <person name="Wang T."/>
            <person name="Zhang X."/>
        </authorList>
    </citation>
    <scope>NUCLEOTIDE SEQUENCE [LARGE SCALE GENOMIC DNA]</scope>
    <source>
        <strain evidence="2 3">JCM 19897</strain>
    </source>
</reference>
<feature type="compositionally biased region" description="Acidic residues" evidence="1">
    <location>
        <begin position="174"/>
        <end position="185"/>
    </location>
</feature>
<protein>
    <submittedName>
        <fullName evidence="2">Uncharacterized protein</fullName>
    </submittedName>
</protein>
<dbReference type="RefSeq" id="WP_106724240.1">
    <property type="nucleotide sequence ID" value="NZ_PXYL01000005.1"/>
</dbReference>
<dbReference type="OrthoDB" id="7906519at2"/>
<evidence type="ECO:0000313" key="2">
    <source>
        <dbReference type="EMBL" id="PSJ60775.1"/>
    </source>
</evidence>
<dbReference type="EMBL" id="PXYL01000005">
    <property type="protein sequence ID" value="PSJ60775.1"/>
    <property type="molecule type" value="Genomic_DNA"/>
</dbReference>
<dbReference type="Proteomes" id="UP000240653">
    <property type="component" value="Unassembled WGS sequence"/>
</dbReference>
<feature type="region of interest" description="Disordered" evidence="1">
    <location>
        <begin position="158"/>
        <end position="185"/>
    </location>
</feature>
<gene>
    <name evidence="2" type="ORF">C7I85_12090</name>
</gene>
<sequence>MTATAGHNSNELTENERKALFFHHLRKRMEHNANLAEINAEKKADAKIAQADGQVIGDIDYAIKALNADDKATVTDRFIAAGEILSWLGLTPGFQSDMFRDRAPAVDRIEKDGELAGLAGRDPKSPYDTGSNEDLAWMRGWDNGQQIMRDNLEAAMTKRNAAKSGDELIQGGADDGDPFEMEDAA</sequence>
<accession>A0A2P7SEI3</accession>
<dbReference type="AlphaFoldDB" id="A0A2P7SEI3"/>
<evidence type="ECO:0000256" key="1">
    <source>
        <dbReference type="SAM" id="MobiDB-lite"/>
    </source>
</evidence>
<comment type="caution">
    <text evidence="2">The sequence shown here is derived from an EMBL/GenBank/DDBJ whole genome shotgun (WGS) entry which is preliminary data.</text>
</comment>
<evidence type="ECO:0000313" key="3">
    <source>
        <dbReference type="Proteomes" id="UP000240653"/>
    </source>
</evidence>
<organism evidence="2 3">
    <name type="scientific">Pseudaminobacter soli</name>
    <name type="common">ex Li et al. 2025</name>
    <dbReference type="NCBI Taxonomy" id="1295366"/>
    <lineage>
        <taxon>Bacteria</taxon>
        <taxon>Pseudomonadati</taxon>
        <taxon>Pseudomonadota</taxon>
        <taxon>Alphaproteobacteria</taxon>
        <taxon>Hyphomicrobiales</taxon>
        <taxon>Phyllobacteriaceae</taxon>
        <taxon>Pseudaminobacter</taxon>
    </lineage>
</organism>
<name>A0A2P7SEI3_9HYPH</name>
<keyword evidence="3" id="KW-1185">Reference proteome</keyword>